<keyword evidence="1" id="KW-0812">Transmembrane</keyword>
<keyword evidence="1" id="KW-0472">Membrane</keyword>
<accession>A0A9X1ZQP0</accession>
<protein>
    <recommendedName>
        <fullName evidence="4">DUF3649 domain-containing protein</fullName>
    </recommendedName>
</protein>
<dbReference type="RefSeq" id="WP_249601994.1">
    <property type="nucleotide sequence ID" value="NZ_JAKHSK010000018.1"/>
</dbReference>
<proteinExistence type="predicted"/>
<gene>
    <name evidence="2" type="ORF">L1967_13030</name>
</gene>
<keyword evidence="1" id="KW-1133">Transmembrane helix</keyword>
<evidence type="ECO:0000313" key="3">
    <source>
        <dbReference type="Proteomes" id="UP001139521"/>
    </source>
</evidence>
<evidence type="ECO:0000256" key="1">
    <source>
        <dbReference type="SAM" id="Phobius"/>
    </source>
</evidence>
<dbReference type="EMBL" id="JAKHSK010000018">
    <property type="protein sequence ID" value="MCL6219217.1"/>
    <property type="molecule type" value="Genomic_DNA"/>
</dbReference>
<reference evidence="2" key="1">
    <citation type="submission" date="2022-01" db="EMBL/GenBank/DDBJ databases">
        <title>Genome sequencing of Zunongwangia sp. M21534 genome.</title>
        <authorList>
            <person name="Chen Y."/>
            <person name="Dong C."/>
            <person name="Shao Z."/>
        </authorList>
    </citation>
    <scope>NUCLEOTIDE SEQUENCE</scope>
    <source>
        <strain evidence="2">MCCC M21534</strain>
    </source>
</reference>
<feature type="transmembrane region" description="Helical" evidence="1">
    <location>
        <begin position="76"/>
        <end position="93"/>
    </location>
</feature>
<organism evidence="2 3">
    <name type="scientific">Zunongwangia pacifica</name>
    <dbReference type="NCBI Taxonomy" id="2911062"/>
    <lineage>
        <taxon>Bacteria</taxon>
        <taxon>Pseudomonadati</taxon>
        <taxon>Bacteroidota</taxon>
        <taxon>Flavobacteriia</taxon>
        <taxon>Flavobacteriales</taxon>
        <taxon>Flavobacteriaceae</taxon>
        <taxon>Zunongwangia</taxon>
    </lineage>
</organism>
<name>A0A9X1ZQP0_9FLAO</name>
<dbReference type="Proteomes" id="UP001139521">
    <property type="component" value="Unassembled WGS sequence"/>
</dbReference>
<dbReference type="AlphaFoldDB" id="A0A9X1ZQP0"/>
<feature type="transmembrane region" description="Helical" evidence="1">
    <location>
        <begin position="21"/>
        <end position="40"/>
    </location>
</feature>
<sequence>MPANKKYLTTSFHQKFAKLTAGIIGGYSISALVHLLLGFWLPDHKIVFITSVFSLFLLWMLLVIIPYLYKNGWKVWGIYLSIIILLYVGVYFGKLYHPII</sequence>
<comment type="caution">
    <text evidence="2">The sequence shown here is derived from an EMBL/GenBank/DDBJ whole genome shotgun (WGS) entry which is preliminary data.</text>
</comment>
<evidence type="ECO:0000313" key="2">
    <source>
        <dbReference type="EMBL" id="MCL6219217.1"/>
    </source>
</evidence>
<keyword evidence="3" id="KW-1185">Reference proteome</keyword>
<feature type="transmembrane region" description="Helical" evidence="1">
    <location>
        <begin position="46"/>
        <end position="69"/>
    </location>
</feature>
<evidence type="ECO:0008006" key="4">
    <source>
        <dbReference type="Google" id="ProtNLM"/>
    </source>
</evidence>